<dbReference type="InterPro" id="IPR013087">
    <property type="entry name" value="Znf_C2H2_type"/>
</dbReference>
<keyword evidence="3" id="KW-1185">Reference proteome</keyword>
<accession>A0A182Y018</accession>
<feature type="region of interest" description="Disordered" evidence="1">
    <location>
        <begin position="155"/>
        <end position="198"/>
    </location>
</feature>
<dbReference type="EnsemblMetazoa" id="ASTEI01802-RA">
    <property type="protein sequence ID" value="ASTEI01802-PA"/>
    <property type="gene ID" value="ASTEI01802"/>
</dbReference>
<evidence type="ECO:0000313" key="2">
    <source>
        <dbReference type="EnsemblMetazoa" id="ASTEI01802-PA"/>
    </source>
</evidence>
<protein>
    <submittedName>
        <fullName evidence="2">Uncharacterized protein</fullName>
    </submittedName>
</protein>
<reference evidence="3" key="1">
    <citation type="journal article" date="2014" name="Genome Biol.">
        <title>Genome analysis of a major urban malaria vector mosquito, Anopheles stephensi.</title>
        <authorList>
            <person name="Jiang X."/>
            <person name="Peery A."/>
            <person name="Hall A.B."/>
            <person name="Sharma A."/>
            <person name="Chen X.G."/>
            <person name="Waterhouse R.M."/>
            <person name="Komissarov A."/>
            <person name="Riehle M.M."/>
            <person name="Shouche Y."/>
            <person name="Sharakhova M.V."/>
            <person name="Lawson D."/>
            <person name="Pakpour N."/>
            <person name="Arensburger P."/>
            <person name="Davidson V.L."/>
            <person name="Eiglmeier K."/>
            <person name="Emrich S."/>
            <person name="George P."/>
            <person name="Kennedy R.C."/>
            <person name="Mane S.P."/>
            <person name="Maslen G."/>
            <person name="Oringanje C."/>
            <person name="Qi Y."/>
            <person name="Settlage R."/>
            <person name="Tojo M."/>
            <person name="Tubio J.M."/>
            <person name="Unger M.F."/>
            <person name="Wang B."/>
            <person name="Vernick K.D."/>
            <person name="Ribeiro J.M."/>
            <person name="James A.A."/>
            <person name="Michel K."/>
            <person name="Riehle M.A."/>
            <person name="Luckhart S."/>
            <person name="Sharakhov I.V."/>
            <person name="Tu Z."/>
        </authorList>
    </citation>
    <scope>NUCLEOTIDE SEQUENCE [LARGE SCALE GENOMIC DNA]</scope>
    <source>
        <strain evidence="3">Indian</strain>
    </source>
</reference>
<dbReference type="OMA" id="MITHMKM"/>
<dbReference type="AlphaFoldDB" id="A0A182Y018"/>
<evidence type="ECO:0000313" key="3">
    <source>
        <dbReference type="Proteomes" id="UP000076408"/>
    </source>
</evidence>
<dbReference type="VEuPathDB" id="VectorBase:ASTEI01802"/>
<name>A0A182Y018_ANOST</name>
<feature type="compositionally biased region" description="Basic residues" evidence="1">
    <location>
        <begin position="169"/>
        <end position="178"/>
    </location>
</feature>
<feature type="compositionally biased region" description="Basic and acidic residues" evidence="1">
    <location>
        <begin position="187"/>
        <end position="198"/>
    </location>
</feature>
<organism evidence="2 3">
    <name type="scientific">Anopheles stephensi</name>
    <name type="common">Indo-Pakistan malaria mosquito</name>
    <dbReference type="NCBI Taxonomy" id="30069"/>
    <lineage>
        <taxon>Eukaryota</taxon>
        <taxon>Metazoa</taxon>
        <taxon>Ecdysozoa</taxon>
        <taxon>Arthropoda</taxon>
        <taxon>Hexapoda</taxon>
        <taxon>Insecta</taxon>
        <taxon>Pterygota</taxon>
        <taxon>Neoptera</taxon>
        <taxon>Endopterygota</taxon>
        <taxon>Diptera</taxon>
        <taxon>Nematocera</taxon>
        <taxon>Culicoidea</taxon>
        <taxon>Culicidae</taxon>
        <taxon>Anophelinae</taxon>
        <taxon>Anopheles</taxon>
    </lineage>
</organism>
<proteinExistence type="predicted"/>
<dbReference type="VEuPathDB" id="VectorBase:ASTE009693"/>
<evidence type="ECO:0000256" key="1">
    <source>
        <dbReference type="SAM" id="MobiDB-lite"/>
    </source>
</evidence>
<dbReference type="Proteomes" id="UP000076408">
    <property type="component" value="Unassembled WGS sequence"/>
</dbReference>
<reference evidence="2" key="2">
    <citation type="submission" date="2020-05" db="UniProtKB">
        <authorList>
            <consortium name="EnsemblMetazoa"/>
        </authorList>
    </citation>
    <scope>IDENTIFICATION</scope>
    <source>
        <strain evidence="2">Indian</strain>
    </source>
</reference>
<sequence>MVLYCGEASSNRNCSQSYVQAYTSLTLDSLRGPKFYCFECQYSLHTLLSMITHMKMHRKPFCPICFRMYAHESEVDSCFPTEVPPNSPTQEYHQGQLELQAGLRNINNRSISFLLAQKLRKHQAAMNRGVQLEAQKLKARRAVSVDDGAVIRGAGKSRNSLRAPGKARLSGKVHKRNTSKPAAPRTATKDGEESADHSLRRLTSRFGRAISLKVPQF</sequence>
<dbReference type="PROSITE" id="PS00028">
    <property type="entry name" value="ZINC_FINGER_C2H2_1"/>
    <property type="match status" value="1"/>
</dbReference>
<dbReference type="VEuPathDB" id="VectorBase:ASTEI20_037773"/>